<gene>
    <name evidence="3" type="ORF">GV827_12295</name>
</gene>
<dbReference type="SUPFAM" id="SSF51120">
    <property type="entry name" value="beta-Roll"/>
    <property type="match status" value="2"/>
</dbReference>
<organism evidence="3 4">
    <name type="scientific">Sulfitobacter sediminilitoris</name>
    <dbReference type="NCBI Taxonomy" id="2698830"/>
    <lineage>
        <taxon>Bacteria</taxon>
        <taxon>Pseudomonadati</taxon>
        <taxon>Pseudomonadota</taxon>
        <taxon>Alphaproteobacteria</taxon>
        <taxon>Rhodobacterales</taxon>
        <taxon>Roseobacteraceae</taxon>
        <taxon>Sulfitobacter</taxon>
    </lineage>
</organism>
<dbReference type="Pfam" id="PF00353">
    <property type="entry name" value="HemolysinCabind"/>
    <property type="match status" value="3"/>
</dbReference>
<comment type="caution">
    <text evidence="3">The sequence shown here is derived from an EMBL/GenBank/DDBJ whole genome shotgun (WGS) entry which is preliminary data.</text>
</comment>
<dbReference type="PANTHER" id="PTHR38340:SF1">
    <property type="entry name" value="S-LAYER PROTEIN"/>
    <property type="match status" value="1"/>
</dbReference>
<proteinExistence type="predicted"/>
<evidence type="ECO:0008006" key="5">
    <source>
        <dbReference type="Google" id="ProtNLM"/>
    </source>
</evidence>
<dbReference type="Gene3D" id="2.150.10.10">
    <property type="entry name" value="Serralysin-like metalloprotease, C-terminal"/>
    <property type="match status" value="2"/>
</dbReference>
<sequence length="297" mass="30797">MLELIIIPALVGLGLGLEYFSSEDDEDDTTNDDPIQITLEDSVIAFEGTEAKEHVQGNALDNIMRGSENNDLLSGHDGNDTLDTGAGDDRIFGGAGDDVAIGGAGDDRIFLSDGDDVTAPEAGSGGDAGDDLIRGGAGNDQIVDTLGANQIFGDLGHDDIVTVDGLSAEGTVDDIVTNTPDTVHGGFGNDTIIADQGDILTGGEGEDTFVVATLSGVEGAPAVLLDFDLREDLFSVVFLGEAPEDSSVEFVHDPDTEQLRAFVGGQEVAVLNDMEAADIPFIQTFVTSLPDLLDPQA</sequence>
<evidence type="ECO:0000313" key="4">
    <source>
        <dbReference type="Proteomes" id="UP000468591"/>
    </source>
</evidence>
<dbReference type="PRINTS" id="PR00313">
    <property type="entry name" value="CABNDNGRPT"/>
</dbReference>
<dbReference type="PANTHER" id="PTHR38340">
    <property type="entry name" value="S-LAYER PROTEIN"/>
    <property type="match status" value="1"/>
</dbReference>
<keyword evidence="2" id="KW-0964">Secreted</keyword>
<reference evidence="3 4" key="1">
    <citation type="submission" date="2020-01" db="EMBL/GenBank/DDBJ databases">
        <title>Sulfitobacter sediminilitoris sp. nov., isolated from a tidal flat.</title>
        <authorList>
            <person name="Park S."/>
            <person name="Yoon J.-H."/>
        </authorList>
    </citation>
    <scope>NUCLEOTIDE SEQUENCE [LARGE SCALE GENOMIC DNA]</scope>
    <source>
        <strain evidence="3 4">JBTF-M27</strain>
    </source>
</reference>
<evidence type="ECO:0000256" key="1">
    <source>
        <dbReference type="ARBA" id="ARBA00004613"/>
    </source>
</evidence>
<dbReference type="InterPro" id="IPR001343">
    <property type="entry name" value="Hemolysn_Ca-bd"/>
</dbReference>
<dbReference type="AlphaFoldDB" id="A0A6P0CAC3"/>
<dbReference type="Proteomes" id="UP000468591">
    <property type="component" value="Unassembled WGS sequence"/>
</dbReference>
<dbReference type="InterPro" id="IPR018511">
    <property type="entry name" value="Hemolysin-typ_Ca-bd_CS"/>
</dbReference>
<dbReference type="GO" id="GO:0005576">
    <property type="term" value="C:extracellular region"/>
    <property type="evidence" value="ECO:0007669"/>
    <property type="project" value="UniProtKB-SubCell"/>
</dbReference>
<dbReference type="GO" id="GO:0005509">
    <property type="term" value="F:calcium ion binding"/>
    <property type="evidence" value="ECO:0007669"/>
    <property type="project" value="InterPro"/>
</dbReference>
<accession>A0A6P0CAC3</accession>
<name>A0A6P0CAC3_9RHOB</name>
<dbReference type="EMBL" id="JAABNT010000006">
    <property type="protein sequence ID" value="NEK23181.1"/>
    <property type="molecule type" value="Genomic_DNA"/>
</dbReference>
<keyword evidence="4" id="KW-1185">Reference proteome</keyword>
<dbReference type="RefSeq" id="WP_164354094.1">
    <property type="nucleotide sequence ID" value="NZ_JAABNT010000006.1"/>
</dbReference>
<dbReference type="InterPro" id="IPR050557">
    <property type="entry name" value="RTX_toxin/Mannuronan_C5-epim"/>
</dbReference>
<comment type="subcellular location">
    <subcellularLocation>
        <location evidence="1">Secreted</location>
    </subcellularLocation>
</comment>
<evidence type="ECO:0000256" key="2">
    <source>
        <dbReference type="ARBA" id="ARBA00022525"/>
    </source>
</evidence>
<dbReference type="PROSITE" id="PS00330">
    <property type="entry name" value="HEMOLYSIN_CALCIUM"/>
    <property type="match status" value="1"/>
</dbReference>
<dbReference type="InterPro" id="IPR011049">
    <property type="entry name" value="Serralysin-like_metalloprot_C"/>
</dbReference>
<protein>
    <recommendedName>
        <fullName evidence="5">Calcium-binding protein</fullName>
    </recommendedName>
</protein>
<evidence type="ECO:0000313" key="3">
    <source>
        <dbReference type="EMBL" id="NEK23181.1"/>
    </source>
</evidence>